<accession>A0A1Q3EN78</accession>
<keyword evidence="3" id="KW-1185">Reference proteome</keyword>
<reference evidence="2 3" key="2">
    <citation type="submission" date="2017-02" db="EMBL/GenBank/DDBJ databases">
        <title>A genome survey and senescence transcriptome analysis in Lentinula edodes.</title>
        <authorList>
            <person name="Sakamoto Y."/>
            <person name="Nakade K."/>
            <person name="Sato S."/>
            <person name="Yoshida Y."/>
            <person name="Miyazaki K."/>
            <person name="Natsume S."/>
            <person name="Konno N."/>
        </authorList>
    </citation>
    <scope>NUCLEOTIDE SEQUENCE [LARGE SCALE GENOMIC DNA]</scope>
    <source>
        <strain evidence="2 3">NBRC 111202</strain>
    </source>
</reference>
<comment type="caution">
    <text evidence="2">The sequence shown here is derived from an EMBL/GenBank/DDBJ whole genome shotgun (WGS) entry which is preliminary data.</text>
</comment>
<dbReference type="AlphaFoldDB" id="A0A1Q3EN78"/>
<evidence type="ECO:0000313" key="3">
    <source>
        <dbReference type="Proteomes" id="UP000188533"/>
    </source>
</evidence>
<sequence>MIVTINHNYSFFQVPARTGCLTGCIPKIYDSSISLSMILPLRRTSVGSSICFLERWKRANRLFYQGRSRLLSLYFHDPTVTRTITQTTTASSTIVESASADSTQSLNTLSSASLTPSTSIPSRTPIGSSR</sequence>
<feature type="compositionally biased region" description="Low complexity" evidence="1">
    <location>
        <begin position="102"/>
        <end position="122"/>
    </location>
</feature>
<feature type="region of interest" description="Disordered" evidence="1">
    <location>
        <begin position="98"/>
        <end position="130"/>
    </location>
</feature>
<protein>
    <submittedName>
        <fullName evidence="2">Uncharacterized protein</fullName>
    </submittedName>
</protein>
<dbReference type="EMBL" id="BDGU01000688">
    <property type="protein sequence ID" value="GAW08659.1"/>
    <property type="molecule type" value="Genomic_DNA"/>
</dbReference>
<reference evidence="2 3" key="1">
    <citation type="submission" date="2016-08" db="EMBL/GenBank/DDBJ databases">
        <authorList>
            <consortium name="Lentinula edodes genome sequencing consortium"/>
            <person name="Sakamoto Y."/>
            <person name="Nakade K."/>
            <person name="Sato S."/>
            <person name="Yoshida Y."/>
            <person name="Miyazaki K."/>
            <person name="Natsume S."/>
            <person name="Konno N."/>
        </authorList>
    </citation>
    <scope>NUCLEOTIDE SEQUENCE [LARGE SCALE GENOMIC DNA]</scope>
    <source>
        <strain evidence="2 3">NBRC 111202</strain>
    </source>
</reference>
<organism evidence="2 3">
    <name type="scientific">Lentinula edodes</name>
    <name type="common">Shiitake mushroom</name>
    <name type="synonym">Lentinus edodes</name>
    <dbReference type="NCBI Taxonomy" id="5353"/>
    <lineage>
        <taxon>Eukaryota</taxon>
        <taxon>Fungi</taxon>
        <taxon>Dikarya</taxon>
        <taxon>Basidiomycota</taxon>
        <taxon>Agaricomycotina</taxon>
        <taxon>Agaricomycetes</taxon>
        <taxon>Agaricomycetidae</taxon>
        <taxon>Agaricales</taxon>
        <taxon>Marasmiineae</taxon>
        <taxon>Omphalotaceae</taxon>
        <taxon>Lentinula</taxon>
    </lineage>
</organism>
<dbReference type="Proteomes" id="UP000188533">
    <property type="component" value="Unassembled WGS sequence"/>
</dbReference>
<evidence type="ECO:0000313" key="2">
    <source>
        <dbReference type="EMBL" id="GAW08659.1"/>
    </source>
</evidence>
<gene>
    <name evidence="2" type="ORF">LENED_010735</name>
</gene>
<proteinExistence type="predicted"/>
<name>A0A1Q3EN78_LENED</name>
<evidence type="ECO:0000256" key="1">
    <source>
        <dbReference type="SAM" id="MobiDB-lite"/>
    </source>
</evidence>